<dbReference type="GO" id="GO:0004674">
    <property type="term" value="F:protein serine/threonine kinase activity"/>
    <property type="evidence" value="ECO:0007669"/>
    <property type="project" value="TreeGrafter"/>
</dbReference>
<proteinExistence type="predicted"/>
<dbReference type="Proteomes" id="UP000688947">
    <property type="component" value="Unassembled WGS sequence"/>
</dbReference>
<protein>
    <recommendedName>
        <fullName evidence="1">Protein kinase domain-containing protein</fullName>
    </recommendedName>
</protein>
<dbReference type="PROSITE" id="PS50011">
    <property type="entry name" value="PROTEIN_KINASE_DOM"/>
    <property type="match status" value="1"/>
</dbReference>
<dbReference type="InterPro" id="IPR000719">
    <property type="entry name" value="Prot_kinase_dom"/>
</dbReference>
<evidence type="ECO:0000313" key="2">
    <source>
        <dbReference type="EMBL" id="KAG6970348.1"/>
    </source>
</evidence>
<dbReference type="InterPro" id="IPR008271">
    <property type="entry name" value="Ser/Thr_kinase_AS"/>
</dbReference>
<evidence type="ECO:0000313" key="3">
    <source>
        <dbReference type="Proteomes" id="UP000688947"/>
    </source>
</evidence>
<dbReference type="Pfam" id="PF00069">
    <property type="entry name" value="Pkinase"/>
    <property type="match status" value="1"/>
</dbReference>
<dbReference type="GO" id="GO:0005524">
    <property type="term" value="F:ATP binding"/>
    <property type="evidence" value="ECO:0007669"/>
    <property type="project" value="InterPro"/>
</dbReference>
<dbReference type="EMBL" id="JAENGZ010000076">
    <property type="protein sequence ID" value="KAG6970348.1"/>
    <property type="molecule type" value="Genomic_DNA"/>
</dbReference>
<gene>
    <name evidence="2" type="ORF">JG687_00002692</name>
</gene>
<dbReference type="VEuPathDB" id="FungiDB:PC110_g9905"/>
<comment type="caution">
    <text evidence="2">The sequence shown here is derived from an EMBL/GenBank/DDBJ whole genome shotgun (WGS) entry which is preliminary data.</text>
</comment>
<organism evidence="2 3">
    <name type="scientific">Phytophthora cactorum</name>
    <dbReference type="NCBI Taxonomy" id="29920"/>
    <lineage>
        <taxon>Eukaryota</taxon>
        <taxon>Sar</taxon>
        <taxon>Stramenopiles</taxon>
        <taxon>Oomycota</taxon>
        <taxon>Peronosporomycetes</taxon>
        <taxon>Peronosporales</taxon>
        <taxon>Peronosporaceae</taxon>
        <taxon>Phytophthora</taxon>
    </lineage>
</organism>
<dbReference type="InterPro" id="IPR051681">
    <property type="entry name" value="Ser/Thr_Kinases-Pseudokinases"/>
</dbReference>
<accession>A0A8T1UUB8</accession>
<evidence type="ECO:0000259" key="1">
    <source>
        <dbReference type="PROSITE" id="PS50011"/>
    </source>
</evidence>
<name>A0A8T1UUB8_9STRA</name>
<dbReference type="OrthoDB" id="4062651at2759"/>
<dbReference type="PANTHER" id="PTHR44329:SF214">
    <property type="entry name" value="PROTEIN KINASE DOMAIN-CONTAINING PROTEIN"/>
    <property type="match status" value="1"/>
</dbReference>
<dbReference type="PROSITE" id="PS00108">
    <property type="entry name" value="PROTEIN_KINASE_ST"/>
    <property type="match status" value="1"/>
</dbReference>
<dbReference type="AlphaFoldDB" id="A0A8T1UUB8"/>
<dbReference type="SMART" id="SM00220">
    <property type="entry name" value="S_TKc"/>
    <property type="match status" value="1"/>
</dbReference>
<reference evidence="2" key="1">
    <citation type="submission" date="2021-01" db="EMBL/GenBank/DDBJ databases">
        <title>Phytophthora aleatoria, a newly-described species from Pinus radiata is distinct from Phytophthora cactorum isolates based on comparative genomics.</title>
        <authorList>
            <person name="Mcdougal R."/>
            <person name="Panda P."/>
            <person name="Williams N."/>
            <person name="Studholme D.J."/>
        </authorList>
    </citation>
    <scope>NUCLEOTIDE SEQUENCE</scope>
    <source>
        <strain evidence="2">NZFS 3830</strain>
    </source>
</reference>
<feature type="domain" description="Protein kinase" evidence="1">
    <location>
        <begin position="333"/>
        <end position="649"/>
    </location>
</feature>
<sequence length="659" mass="73142">MSGMHRFKSIYEDDSCSEAPTGVFVKRLNDCKNQVASDGTVCEALYNDDDNLIGYVEDSCYDGRGAGFDALFDGESYMAYDYFYGGDCTDYENSAAYRASGDCETLIDDDSPARSATISVTSSGLVWTRNMGPTATSLGCPGEGAPGYYEFDVPSSDINTGACKNFKDIGGGFSFYDTIDCSRLNSIIGFIFNDPKHQFCYGIINFVGDCHLRESGKFELYNRLNFVANHRSQRFQLEFTVANPNVVNFYWTWALCWSSLRYLQRCCCPRRGDHRVGVVYCEEEQENKDVDSRSLRETFLGRSTTDGSDMSSFGPGLWNNDTIIATRVPRDQVVAESLICCGGYGEVYRGTYNHEPVAIKILLPDMRSDLKKVNSFLAEAKLMASLAHPHIVRFVGVSWASLSDLCVLSELMKGGDLRSLLQEFEARGRPQGIDDDKVRIAYHVAQALTYLHSLSPVVIHRDLKSKNVLLTENMDAKLTDFGISKEQQDNTMTAGVGTMLWMAPEVMMAERYTEKADIFSFGVLLSELDLHTLPYSHAMCDSVTGKKLESGVSGSTVGPMVVFRLQQIMKGSFGEGYTLPYSHARIDPETGMKLPDAVLIHKVASGELRITFSPYCLDSIVKLAEECVALDPAARPGAPMVMFRLQTIMKEAFDEGYIV</sequence>
<dbReference type="PANTHER" id="PTHR44329">
    <property type="entry name" value="SERINE/THREONINE-PROTEIN KINASE TNNI3K-RELATED"/>
    <property type="match status" value="1"/>
</dbReference>